<proteinExistence type="predicted"/>
<organism evidence="3 4">
    <name type="scientific">Actinomadura rugatobispora</name>
    <dbReference type="NCBI Taxonomy" id="1994"/>
    <lineage>
        <taxon>Bacteria</taxon>
        <taxon>Bacillati</taxon>
        <taxon>Actinomycetota</taxon>
        <taxon>Actinomycetes</taxon>
        <taxon>Streptosporangiales</taxon>
        <taxon>Thermomonosporaceae</taxon>
        <taxon>Actinomadura</taxon>
    </lineage>
</organism>
<evidence type="ECO:0000313" key="3">
    <source>
        <dbReference type="EMBL" id="MFC5749103.1"/>
    </source>
</evidence>
<dbReference type="EMBL" id="JBHSON010000039">
    <property type="protein sequence ID" value="MFC5749103.1"/>
    <property type="molecule type" value="Genomic_DNA"/>
</dbReference>
<dbReference type="InterPro" id="IPR029058">
    <property type="entry name" value="AB_hydrolase_fold"/>
</dbReference>
<dbReference type="GO" id="GO:0016787">
    <property type="term" value="F:hydrolase activity"/>
    <property type="evidence" value="ECO:0007669"/>
    <property type="project" value="UniProtKB-KW"/>
</dbReference>
<sequence>MGSGRGRRIGIAGAVAGVGAAGVGAAVGLRRLAVGRVRLRPDPDADEPFGELRGRRLTVHADDGVPLHVEVDGPDDAPLTIVFSHGYTLNQDAWHFQRRDLPRLRPGDARPRLVFWDQRSHGRSGRGKPTDATIDQTGQDLYAVLQATVQPGAPVVLVGHSMGGMSVMALADRHPELFDGGAAGAAVTEKVAERTTGKGVGKVGDASGKGAKVKAAGKAAGKAASKRAKSAATGGKARVSAKTEPAGKTAPAPRAAAGGGPRVVAVALVNTSCGDLAEMTLGLPMVLAKVVRPLAPGTLRGLGRRADLVERARALGADLAFIVTRHMAFADRYVSPTVVDFLEQMIRATPIDVIAEFYPELIAHDKAAALEVIGRVPVLVLSGGEDRLTPAEHGRSIADALPDAEYVEVGEAGHVLPLEYPGVVTGGVRRLIDRIRPERLERTA</sequence>
<accession>A0ABW1A3J5</accession>
<evidence type="ECO:0000313" key="4">
    <source>
        <dbReference type="Proteomes" id="UP001596074"/>
    </source>
</evidence>
<dbReference type="RefSeq" id="WP_378284818.1">
    <property type="nucleotide sequence ID" value="NZ_JBHSON010000039.1"/>
</dbReference>
<feature type="region of interest" description="Disordered" evidence="1">
    <location>
        <begin position="216"/>
        <end position="258"/>
    </location>
</feature>
<dbReference type="Gene3D" id="3.40.50.1820">
    <property type="entry name" value="alpha/beta hydrolase"/>
    <property type="match status" value="2"/>
</dbReference>
<dbReference type="Pfam" id="PF12697">
    <property type="entry name" value="Abhydrolase_6"/>
    <property type="match status" value="1"/>
</dbReference>
<dbReference type="InterPro" id="IPR000073">
    <property type="entry name" value="AB_hydrolase_1"/>
</dbReference>
<evidence type="ECO:0000259" key="2">
    <source>
        <dbReference type="Pfam" id="PF12697"/>
    </source>
</evidence>
<gene>
    <name evidence="3" type="ORF">ACFPZN_26095</name>
</gene>
<dbReference type="PANTHER" id="PTHR43194:SF2">
    <property type="entry name" value="PEROXISOMAL MEMBRANE PROTEIN LPX1"/>
    <property type="match status" value="1"/>
</dbReference>
<protein>
    <submittedName>
        <fullName evidence="3">Alpha/beta hydrolase</fullName>
    </submittedName>
</protein>
<feature type="domain" description="AB hydrolase-1" evidence="2">
    <location>
        <begin position="81"/>
        <end position="423"/>
    </location>
</feature>
<comment type="caution">
    <text evidence="3">The sequence shown here is derived from an EMBL/GenBank/DDBJ whole genome shotgun (WGS) entry which is preliminary data.</text>
</comment>
<reference evidence="4" key="1">
    <citation type="journal article" date="2019" name="Int. J. Syst. Evol. Microbiol.">
        <title>The Global Catalogue of Microorganisms (GCM) 10K type strain sequencing project: providing services to taxonomists for standard genome sequencing and annotation.</title>
        <authorList>
            <consortium name="The Broad Institute Genomics Platform"/>
            <consortium name="The Broad Institute Genome Sequencing Center for Infectious Disease"/>
            <person name="Wu L."/>
            <person name="Ma J."/>
        </authorList>
    </citation>
    <scope>NUCLEOTIDE SEQUENCE [LARGE SCALE GENOMIC DNA]</scope>
    <source>
        <strain evidence="4">KCTC 42087</strain>
    </source>
</reference>
<dbReference type="SUPFAM" id="SSF53474">
    <property type="entry name" value="alpha/beta-Hydrolases"/>
    <property type="match status" value="1"/>
</dbReference>
<keyword evidence="4" id="KW-1185">Reference proteome</keyword>
<dbReference type="Proteomes" id="UP001596074">
    <property type="component" value="Unassembled WGS sequence"/>
</dbReference>
<dbReference type="InterPro" id="IPR050228">
    <property type="entry name" value="Carboxylesterase_BioH"/>
</dbReference>
<evidence type="ECO:0000256" key="1">
    <source>
        <dbReference type="SAM" id="MobiDB-lite"/>
    </source>
</evidence>
<keyword evidence="3" id="KW-0378">Hydrolase</keyword>
<name>A0ABW1A3J5_9ACTN</name>
<dbReference type="PANTHER" id="PTHR43194">
    <property type="entry name" value="HYDROLASE ALPHA/BETA FOLD FAMILY"/>
    <property type="match status" value="1"/>
</dbReference>